<name>A0A0E3PXR6_METMZ</name>
<gene>
    <name evidence="1" type="ORF">MSMAW_1653</name>
</gene>
<accession>A0A0E3PXR6</accession>
<organism evidence="1 2">
    <name type="scientific">Methanosarcina mazei WWM610</name>
    <dbReference type="NCBI Taxonomy" id="1434117"/>
    <lineage>
        <taxon>Archaea</taxon>
        <taxon>Methanobacteriati</taxon>
        <taxon>Methanobacteriota</taxon>
        <taxon>Stenosarchaea group</taxon>
        <taxon>Methanomicrobia</taxon>
        <taxon>Methanosarcinales</taxon>
        <taxon>Methanosarcinaceae</taxon>
        <taxon>Methanosarcina</taxon>
    </lineage>
</organism>
<sequence>MKRAADKIDLTPIQTGRKRNDARDYVRAVLEKGLIVKNQGKEFNSLHVIIIIYEVKLYSYSGRFDLLNGRT</sequence>
<evidence type="ECO:0000313" key="2">
    <source>
        <dbReference type="Proteomes" id="UP000033058"/>
    </source>
</evidence>
<proteinExistence type="predicted"/>
<evidence type="ECO:0000313" key="1">
    <source>
        <dbReference type="EMBL" id="AKB40644.1"/>
    </source>
</evidence>
<dbReference type="HOGENOM" id="CLU_2730419_0_0_2"/>
<dbReference type="Proteomes" id="UP000033058">
    <property type="component" value="Chromosome"/>
</dbReference>
<reference evidence="1 2" key="1">
    <citation type="submission" date="2014-07" db="EMBL/GenBank/DDBJ databases">
        <title>Methanogenic archaea and the global carbon cycle.</title>
        <authorList>
            <person name="Henriksen J.R."/>
            <person name="Luke J."/>
            <person name="Reinhart S."/>
            <person name="Benedict M.N."/>
            <person name="Youngblut N.D."/>
            <person name="Metcalf M.E."/>
            <person name="Whitaker R.J."/>
            <person name="Metcalf W.W."/>
        </authorList>
    </citation>
    <scope>NUCLEOTIDE SEQUENCE [LARGE SCALE GENOMIC DNA]</scope>
    <source>
        <strain evidence="1 2">WWM610</strain>
    </source>
</reference>
<dbReference type="AlphaFoldDB" id="A0A0E3PXR6"/>
<protein>
    <submittedName>
        <fullName evidence="1">Uncharacterized protein</fullName>
    </submittedName>
</protein>
<dbReference type="EMBL" id="CP009509">
    <property type="protein sequence ID" value="AKB40644.1"/>
    <property type="molecule type" value="Genomic_DNA"/>
</dbReference>